<keyword evidence="1" id="KW-0732">Signal</keyword>
<evidence type="ECO:0000256" key="1">
    <source>
        <dbReference type="SAM" id="SignalP"/>
    </source>
</evidence>
<feature type="chain" id="PRO_5041981599" description="Secreted protein" evidence="1">
    <location>
        <begin position="33"/>
        <end position="79"/>
    </location>
</feature>
<dbReference type="EMBL" id="JAHMHS010000007">
    <property type="protein sequence ID" value="KAK1730263.1"/>
    <property type="molecule type" value="Genomic_DNA"/>
</dbReference>
<dbReference type="RefSeq" id="XP_060370318.1">
    <property type="nucleotide sequence ID" value="XM_060507148.1"/>
</dbReference>
<organism evidence="2 3">
    <name type="scientific">Glomerella acutata</name>
    <name type="common">Colletotrichum acutatum</name>
    <dbReference type="NCBI Taxonomy" id="27357"/>
    <lineage>
        <taxon>Eukaryota</taxon>
        <taxon>Fungi</taxon>
        <taxon>Dikarya</taxon>
        <taxon>Ascomycota</taxon>
        <taxon>Pezizomycotina</taxon>
        <taxon>Sordariomycetes</taxon>
        <taxon>Hypocreomycetidae</taxon>
        <taxon>Glomerellales</taxon>
        <taxon>Glomerellaceae</taxon>
        <taxon>Colletotrichum</taxon>
        <taxon>Colletotrichum acutatum species complex</taxon>
    </lineage>
</organism>
<comment type="caution">
    <text evidence="2">The sequence shown here is derived from an EMBL/GenBank/DDBJ whole genome shotgun (WGS) entry which is preliminary data.</text>
</comment>
<accession>A0AAD8XMY2</accession>
<evidence type="ECO:0000313" key="3">
    <source>
        <dbReference type="Proteomes" id="UP001244207"/>
    </source>
</evidence>
<proteinExistence type="predicted"/>
<evidence type="ECO:0008006" key="4">
    <source>
        <dbReference type="Google" id="ProtNLM"/>
    </source>
</evidence>
<keyword evidence="3" id="KW-1185">Reference proteome</keyword>
<gene>
    <name evidence="2" type="ORF">BDZ83DRAFT_602136</name>
</gene>
<evidence type="ECO:0000313" key="2">
    <source>
        <dbReference type="EMBL" id="KAK1730263.1"/>
    </source>
</evidence>
<reference evidence="2" key="1">
    <citation type="submission" date="2021-12" db="EMBL/GenBank/DDBJ databases">
        <title>Comparative genomics, transcriptomics and evolutionary studies reveal genomic signatures of adaptation to plant cell wall in hemibiotrophic fungi.</title>
        <authorList>
            <consortium name="DOE Joint Genome Institute"/>
            <person name="Baroncelli R."/>
            <person name="Diaz J.F."/>
            <person name="Benocci T."/>
            <person name="Peng M."/>
            <person name="Battaglia E."/>
            <person name="Haridas S."/>
            <person name="Andreopoulos W."/>
            <person name="Labutti K."/>
            <person name="Pangilinan J."/>
            <person name="Floch G.L."/>
            <person name="Makela M.R."/>
            <person name="Henrissat B."/>
            <person name="Grigoriev I.V."/>
            <person name="Crouch J.A."/>
            <person name="De Vries R.P."/>
            <person name="Sukno S.A."/>
            <person name="Thon M.R."/>
        </authorList>
    </citation>
    <scope>NUCLEOTIDE SEQUENCE</scope>
    <source>
        <strain evidence="2">CBS 112980</strain>
    </source>
</reference>
<dbReference type="GeneID" id="85391047"/>
<dbReference type="Proteomes" id="UP001244207">
    <property type="component" value="Unassembled WGS sequence"/>
</dbReference>
<protein>
    <recommendedName>
        <fullName evidence="4">Secreted protein</fullName>
    </recommendedName>
</protein>
<sequence>MLETGMGSKFFLTLRVCACVCFAMLVERTTDAIIEMVRPVVPGTRIAAHCSLLDSVCEWKRYEGLEEEEHSPASKVPTL</sequence>
<feature type="signal peptide" evidence="1">
    <location>
        <begin position="1"/>
        <end position="32"/>
    </location>
</feature>
<dbReference type="AlphaFoldDB" id="A0AAD8XMY2"/>
<name>A0AAD8XMY2_GLOAC</name>